<dbReference type="InterPro" id="IPR004147">
    <property type="entry name" value="ABC1_dom"/>
</dbReference>
<dbReference type="AlphaFoldDB" id="A0A1J7IPM1"/>
<name>A0A1J7IPM1_9PEZI</name>
<dbReference type="GO" id="GO:0004672">
    <property type="term" value="F:protein kinase activity"/>
    <property type="evidence" value="ECO:0007669"/>
    <property type="project" value="InterPro"/>
</dbReference>
<evidence type="ECO:0000313" key="2">
    <source>
        <dbReference type="EMBL" id="OIW23065.1"/>
    </source>
</evidence>
<dbReference type="InterPro" id="IPR011009">
    <property type="entry name" value="Kinase-like_dom_sf"/>
</dbReference>
<dbReference type="STRING" id="1408157.A0A1J7IPM1"/>
<protein>
    <recommendedName>
        <fullName evidence="1">Protein kinase domain-containing protein</fullName>
    </recommendedName>
</protein>
<dbReference type="Pfam" id="PF03109">
    <property type="entry name" value="ABC1"/>
    <property type="match status" value="1"/>
</dbReference>
<evidence type="ECO:0000313" key="3">
    <source>
        <dbReference type="Proteomes" id="UP000182658"/>
    </source>
</evidence>
<dbReference type="Gene3D" id="1.10.510.10">
    <property type="entry name" value="Transferase(Phosphotransferase) domain 1"/>
    <property type="match status" value="1"/>
</dbReference>
<dbReference type="Proteomes" id="UP000182658">
    <property type="component" value="Unassembled WGS sequence"/>
</dbReference>
<dbReference type="EMBL" id="KV875108">
    <property type="protein sequence ID" value="OIW23065.1"/>
    <property type="molecule type" value="Genomic_DNA"/>
</dbReference>
<feature type="domain" description="Protein kinase" evidence="1">
    <location>
        <begin position="1"/>
        <end position="234"/>
    </location>
</feature>
<keyword evidence="3" id="KW-1185">Reference proteome</keyword>
<proteinExistence type="predicted"/>
<dbReference type="InParanoid" id="A0A1J7IPM1"/>
<dbReference type="SUPFAM" id="SSF56112">
    <property type="entry name" value="Protein kinase-like (PK-like)"/>
    <property type="match status" value="1"/>
</dbReference>
<reference evidence="2 3" key="1">
    <citation type="submission" date="2016-10" db="EMBL/GenBank/DDBJ databases">
        <title>Draft genome sequence of Coniochaeta ligniaria NRRL30616, a lignocellulolytic fungus for bioabatement of inhibitors in plant biomass hydrolysates.</title>
        <authorList>
            <consortium name="DOE Joint Genome Institute"/>
            <person name="Jimenez D.J."/>
            <person name="Hector R.E."/>
            <person name="Riley R."/>
            <person name="Sun H."/>
            <person name="Grigoriev I.V."/>
            <person name="Van Elsas J.D."/>
            <person name="Nichols N.N."/>
        </authorList>
    </citation>
    <scope>NUCLEOTIDE SEQUENCE [LARGE SCALE GENOMIC DNA]</scope>
    <source>
        <strain evidence="2 3">NRRL 30616</strain>
    </source>
</reference>
<organism evidence="2 3">
    <name type="scientific">Coniochaeta ligniaria NRRL 30616</name>
    <dbReference type="NCBI Taxonomy" id="1408157"/>
    <lineage>
        <taxon>Eukaryota</taxon>
        <taxon>Fungi</taxon>
        <taxon>Dikarya</taxon>
        <taxon>Ascomycota</taxon>
        <taxon>Pezizomycotina</taxon>
        <taxon>Sordariomycetes</taxon>
        <taxon>Sordariomycetidae</taxon>
        <taxon>Coniochaetales</taxon>
        <taxon>Coniochaetaceae</taxon>
        <taxon>Coniochaeta</taxon>
    </lineage>
</organism>
<dbReference type="OrthoDB" id="4062651at2759"/>
<dbReference type="PROSITE" id="PS50011">
    <property type="entry name" value="PROTEIN_KINASE_DOM"/>
    <property type="match status" value="1"/>
</dbReference>
<accession>A0A1J7IPM1</accession>
<gene>
    <name evidence="2" type="ORF">CONLIGDRAFT_605830</name>
</gene>
<evidence type="ECO:0000259" key="1">
    <source>
        <dbReference type="PROSITE" id="PS50011"/>
    </source>
</evidence>
<dbReference type="InterPro" id="IPR000719">
    <property type="entry name" value="Prot_kinase_dom"/>
</dbReference>
<dbReference type="GO" id="GO:0005524">
    <property type="term" value="F:ATP binding"/>
    <property type="evidence" value="ECO:0007669"/>
    <property type="project" value="InterPro"/>
</dbReference>
<sequence>MSKAAQVTDIYKFGDMYAANIDFRRQEYRVSWQGDWRNFPDLGSFPQVPGATVTPISHSPEVDELWAISQVLCYGADSHIRLLDHGPASGDEQFPVCKVATNDRQRRFIGDEFEILRDLGSSAAPAVRVHPQPLLDEKGIFGFRMEKLLAISPDTPVKKSEFVECLGQIHEKGIVHNDFHPMNVMINGKGQLVVIDFGRSGHIGSKIPMEKRSPWWRSELYSFEADLISLNKFF</sequence>